<dbReference type="SUPFAM" id="SSF53850">
    <property type="entry name" value="Periplasmic binding protein-like II"/>
    <property type="match status" value="1"/>
</dbReference>
<organism evidence="3 4">
    <name type="scientific">Amphritea opalescens</name>
    <dbReference type="NCBI Taxonomy" id="2490544"/>
    <lineage>
        <taxon>Bacteria</taxon>
        <taxon>Pseudomonadati</taxon>
        <taxon>Pseudomonadota</taxon>
        <taxon>Gammaproteobacteria</taxon>
        <taxon>Oceanospirillales</taxon>
        <taxon>Oceanospirillaceae</taxon>
        <taxon>Amphritea</taxon>
    </lineage>
</organism>
<comment type="caution">
    <text evidence="3">The sequence shown here is derived from an EMBL/GenBank/DDBJ whole genome shotgun (WGS) entry which is preliminary data.</text>
</comment>
<keyword evidence="4" id="KW-1185">Reference proteome</keyword>
<reference evidence="3 4" key="1">
    <citation type="submission" date="2018-11" db="EMBL/GenBank/DDBJ databases">
        <title>The draft genome sequence of Amphritea opalescens ANRC-JH13T.</title>
        <authorList>
            <person name="Fang Z."/>
            <person name="Zhang Y."/>
            <person name="Han X."/>
        </authorList>
    </citation>
    <scope>NUCLEOTIDE SEQUENCE [LARGE SCALE GENOMIC DNA]</scope>
    <source>
        <strain evidence="3 4">ANRC-JH13</strain>
    </source>
</reference>
<gene>
    <name evidence="3" type="ORF">EH243_03730</name>
</gene>
<dbReference type="EMBL" id="RQXW01000002">
    <property type="protein sequence ID" value="RTE67322.1"/>
    <property type="molecule type" value="Genomic_DNA"/>
</dbReference>
<evidence type="ECO:0000313" key="4">
    <source>
        <dbReference type="Proteomes" id="UP000283087"/>
    </source>
</evidence>
<protein>
    <submittedName>
        <fullName evidence="3">Glycine/betaine ABC transporter substrate-binding protein</fullName>
    </submittedName>
</protein>
<name>A0A430KV04_9GAMM</name>
<evidence type="ECO:0000313" key="3">
    <source>
        <dbReference type="EMBL" id="RTE67322.1"/>
    </source>
</evidence>
<evidence type="ECO:0000259" key="2">
    <source>
        <dbReference type="Pfam" id="PF04069"/>
    </source>
</evidence>
<proteinExistence type="predicted"/>
<sequence length="292" mass="32327">MIIKKTLKTIAIACLSLTTLAQASELTLGSKAYTEQLLVAEMTSQLLEHSGYTIDKKSGMGGSLLRKAMENGQIDICWEYTGTSLVTYNKVKERLSPEDTYQRVKMLDAKKGIVWLNPSKANNTYALAIRDNTYENINSISDLAGAYNSGEALKLGSGPEFPKRLDGLRGLTKTYGFKVKRDDIVTMQTGLVYDALREGEVDIAVVFATDGRNSAFNFKVLKDDLQYFPNYALTPTLRKEVMDANPGLADLLNDLSSRLNDKTVQRLNGEIAVHHKSVEAIAEAFLKEQNLI</sequence>
<keyword evidence="1" id="KW-0732">Signal</keyword>
<dbReference type="GO" id="GO:0043190">
    <property type="term" value="C:ATP-binding cassette (ABC) transporter complex"/>
    <property type="evidence" value="ECO:0007669"/>
    <property type="project" value="InterPro"/>
</dbReference>
<dbReference type="InterPro" id="IPR007210">
    <property type="entry name" value="ABC_Gly_betaine_transp_sub-bd"/>
</dbReference>
<dbReference type="Gene3D" id="3.40.190.10">
    <property type="entry name" value="Periplasmic binding protein-like II"/>
    <property type="match status" value="1"/>
</dbReference>
<feature type="chain" id="PRO_5019144419" evidence="1">
    <location>
        <begin position="24"/>
        <end position="292"/>
    </location>
</feature>
<dbReference type="RefSeq" id="WP_126157289.1">
    <property type="nucleotide sequence ID" value="NZ_RQXW01000002.1"/>
</dbReference>
<dbReference type="AlphaFoldDB" id="A0A430KV04"/>
<dbReference type="OrthoDB" id="9781705at2"/>
<dbReference type="Pfam" id="PF04069">
    <property type="entry name" value="OpuAC"/>
    <property type="match status" value="1"/>
</dbReference>
<feature type="signal peptide" evidence="1">
    <location>
        <begin position="1"/>
        <end position="23"/>
    </location>
</feature>
<accession>A0A430KV04</accession>
<feature type="domain" description="ABC-type glycine betaine transport system substrate-binding" evidence="2">
    <location>
        <begin position="25"/>
        <end position="288"/>
    </location>
</feature>
<dbReference type="GO" id="GO:0022857">
    <property type="term" value="F:transmembrane transporter activity"/>
    <property type="evidence" value="ECO:0007669"/>
    <property type="project" value="InterPro"/>
</dbReference>
<dbReference type="Gene3D" id="3.40.190.120">
    <property type="entry name" value="Osmoprotection protein (prox), domain 2"/>
    <property type="match status" value="1"/>
</dbReference>
<evidence type="ECO:0000256" key="1">
    <source>
        <dbReference type="SAM" id="SignalP"/>
    </source>
</evidence>
<dbReference type="Proteomes" id="UP000283087">
    <property type="component" value="Unassembled WGS sequence"/>
</dbReference>